<evidence type="ECO:0000313" key="2">
    <source>
        <dbReference type="EMBL" id="KAL0455994.1"/>
    </source>
</evidence>
<reference evidence="2" key="2">
    <citation type="journal article" date="2024" name="Plant">
        <title>Genomic evolution and insights into agronomic trait innovations of Sesamum species.</title>
        <authorList>
            <person name="Miao H."/>
            <person name="Wang L."/>
            <person name="Qu L."/>
            <person name="Liu H."/>
            <person name="Sun Y."/>
            <person name="Le M."/>
            <person name="Wang Q."/>
            <person name="Wei S."/>
            <person name="Zheng Y."/>
            <person name="Lin W."/>
            <person name="Duan Y."/>
            <person name="Cao H."/>
            <person name="Xiong S."/>
            <person name="Wang X."/>
            <person name="Wei L."/>
            <person name="Li C."/>
            <person name="Ma Q."/>
            <person name="Ju M."/>
            <person name="Zhao R."/>
            <person name="Li G."/>
            <person name="Mu C."/>
            <person name="Tian Q."/>
            <person name="Mei H."/>
            <person name="Zhang T."/>
            <person name="Gao T."/>
            <person name="Zhang H."/>
        </authorList>
    </citation>
    <scope>NUCLEOTIDE SEQUENCE</scope>
    <source>
        <strain evidence="2">KEN1</strain>
    </source>
</reference>
<dbReference type="AlphaFoldDB" id="A0AAW2XQ16"/>
<protein>
    <submittedName>
        <fullName evidence="2">Uncharacterized protein</fullName>
    </submittedName>
</protein>
<feature type="compositionally biased region" description="Polar residues" evidence="1">
    <location>
        <begin position="114"/>
        <end position="127"/>
    </location>
</feature>
<evidence type="ECO:0000256" key="1">
    <source>
        <dbReference type="SAM" id="MobiDB-lite"/>
    </source>
</evidence>
<feature type="compositionally biased region" description="Polar residues" evidence="1">
    <location>
        <begin position="83"/>
        <end position="94"/>
    </location>
</feature>
<feature type="region of interest" description="Disordered" evidence="1">
    <location>
        <begin position="39"/>
        <end position="143"/>
    </location>
</feature>
<organism evidence="2">
    <name type="scientific">Sesamum latifolium</name>
    <dbReference type="NCBI Taxonomy" id="2727402"/>
    <lineage>
        <taxon>Eukaryota</taxon>
        <taxon>Viridiplantae</taxon>
        <taxon>Streptophyta</taxon>
        <taxon>Embryophyta</taxon>
        <taxon>Tracheophyta</taxon>
        <taxon>Spermatophyta</taxon>
        <taxon>Magnoliopsida</taxon>
        <taxon>eudicotyledons</taxon>
        <taxon>Gunneridae</taxon>
        <taxon>Pentapetalae</taxon>
        <taxon>asterids</taxon>
        <taxon>lamiids</taxon>
        <taxon>Lamiales</taxon>
        <taxon>Pedaliaceae</taxon>
        <taxon>Sesamum</taxon>
    </lineage>
</organism>
<comment type="caution">
    <text evidence="2">The sequence shown here is derived from an EMBL/GenBank/DDBJ whole genome shotgun (WGS) entry which is preliminary data.</text>
</comment>
<gene>
    <name evidence="2" type="ORF">Slati_0938600</name>
</gene>
<reference evidence="2" key="1">
    <citation type="submission" date="2020-06" db="EMBL/GenBank/DDBJ databases">
        <authorList>
            <person name="Li T."/>
            <person name="Hu X."/>
            <person name="Zhang T."/>
            <person name="Song X."/>
            <person name="Zhang H."/>
            <person name="Dai N."/>
            <person name="Sheng W."/>
            <person name="Hou X."/>
            <person name="Wei L."/>
        </authorList>
    </citation>
    <scope>NUCLEOTIDE SEQUENCE</scope>
    <source>
        <strain evidence="2">KEN1</strain>
        <tissue evidence="2">Leaf</tissue>
    </source>
</reference>
<feature type="compositionally biased region" description="Polar residues" evidence="1">
    <location>
        <begin position="53"/>
        <end position="62"/>
    </location>
</feature>
<name>A0AAW2XQ16_9LAMI</name>
<dbReference type="EMBL" id="JACGWN010000003">
    <property type="protein sequence ID" value="KAL0455994.1"/>
    <property type="molecule type" value="Genomic_DNA"/>
</dbReference>
<accession>A0AAW2XQ16</accession>
<sequence length="204" mass="23344">MHETNYYYIFKGGVNHQSQTESQLVNIFSAKDGSNSNTSYLSNAGKFHEPKQPSDSYANTSPDYHHSNNPEPHSQLPEPKPISTPNNYLTTLTTDLHEKEPSRQPELPQFPLDLNNTLSLRPPTNINQEEEQGTQVEEAPTPQENLRARNNMITPGQYEFIIQPFHVVPHVFINPPQNPRVIINISQERSRLQGKGRERFNTIF</sequence>
<proteinExistence type="predicted"/>